<dbReference type="InterPro" id="IPR036890">
    <property type="entry name" value="HATPase_C_sf"/>
</dbReference>
<dbReference type="InterPro" id="IPR005467">
    <property type="entry name" value="His_kinase_dom"/>
</dbReference>
<evidence type="ECO:0000256" key="6">
    <source>
        <dbReference type="ARBA" id="ARBA00022777"/>
    </source>
</evidence>
<keyword evidence="12" id="KW-1185">Reference proteome</keyword>
<dbReference type="Pfam" id="PF07568">
    <property type="entry name" value="HisKA_2"/>
    <property type="match status" value="1"/>
</dbReference>
<keyword evidence="3" id="KW-0597">Phosphoprotein</keyword>
<dbReference type="SMART" id="SM00387">
    <property type="entry name" value="HATPase_c"/>
    <property type="match status" value="1"/>
</dbReference>
<keyword evidence="9" id="KW-0812">Transmembrane</keyword>
<sequence>MAQTEPLKSKQDSLLSLATYFLDEARYQDANSVLLALLEDEQWMGDLVNKHKVTANLGYSYYMSLAFDSSNYYYELANKVAIELKDTARIAVSFKAIAMSYRRMGLYAKSLENSKRALDLANIKKDSASASETLNTIGLMYIDLGENQLAAKALKESISLSLAVGDSTQVAYGYNNLAMTYRKMGGVYTDSSLYYNFKALGLKNILSDKRTASTLTNIGLDFLKLNEPDSAKKYLEWAYRVYRDQADQIGLLVSYNNLADLHLHLNRYQIAKSFLDSGSVLLPKVNLKDLSLDHYDLKVQVYEKLGLYKDALAANRNWVSLREEVFLEEKLKVQEVESNYQLREEELQRLAAEQETEVAQAKVRMNEQWIVFLVILVGLSLVVGLLLINFNKKLKEKNLIIQDQKKDNEHRIYNLLTRLRCLLRMASDNLTDPKSKEVLANSEAAIISAASLQEYLTYSEEETENVQLGNYLKNLIPRLQEMFRLTGQVIDFQVEVGQEVRLPVQTVLNLGLIISEIVTNSVKYAFDETIFLPKIEVALLRTDRGVSVRVADNGIGLPEQPNQGLGTSLIRRLAKFIGAELNVRIEGGTSYTLNLANGRDMQFG</sequence>
<dbReference type="InterPro" id="IPR003594">
    <property type="entry name" value="HATPase_dom"/>
</dbReference>
<keyword evidence="6" id="KW-0418">Kinase</keyword>
<evidence type="ECO:0000256" key="2">
    <source>
        <dbReference type="ARBA" id="ARBA00012438"/>
    </source>
</evidence>
<accession>A0ABN1MY58</accession>
<keyword evidence="4" id="KW-0808">Transferase</keyword>
<keyword evidence="9" id="KW-0472">Membrane</keyword>
<comment type="catalytic activity">
    <reaction evidence="1">
        <text>ATP + protein L-histidine = ADP + protein N-phospho-L-histidine.</text>
        <dbReference type="EC" id="2.7.13.3"/>
    </reaction>
</comment>
<comment type="caution">
    <text evidence="11">The sequence shown here is derived from an EMBL/GenBank/DDBJ whole genome shotgun (WGS) entry which is preliminary data.</text>
</comment>
<keyword evidence="9" id="KW-1133">Transmembrane helix</keyword>
<evidence type="ECO:0000256" key="8">
    <source>
        <dbReference type="SAM" id="Coils"/>
    </source>
</evidence>
<dbReference type="EC" id="2.7.13.3" evidence="2"/>
<dbReference type="PANTHER" id="PTHR41523">
    <property type="entry name" value="TWO-COMPONENT SYSTEM SENSOR PROTEIN"/>
    <property type="match status" value="1"/>
</dbReference>
<keyword evidence="7" id="KW-0067">ATP-binding</keyword>
<keyword evidence="5" id="KW-0547">Nucleotide-binding</keyword>
<evidence type="ECO:0000256" key="5">
    <source>
        <dbReference type="ARBA" id="ARBA00022741"/>
    </source>
</evidence>
<evidence type="ECO:0000259" key="10">
    <source>
        <dbReference type="PROSITE" id="PS50109"/>
    </source>
</evidence>
<evidence type="ECO:0000313" key="11">
    <source>
        <dbReference type="EMBL" id="GAA0878112.1"/>
    </source>
</evidence>
<keyword evidence="8" id="KW-0175">Coiled coil</keyword>
<dbReference type="SUPFAM" id="SSF55874">
    <property type="entry name" value="ATPase domain of HSP90 chaperone/DNA topoisomerase II/histidine kinase"/>
    <property type="match status" value="1"/>
</dbReference>
<feature type="transmembrane region" description="Helical" evidence="9">
    <location>
        <begin position="369"/>
        <end position="390"/>
    </location>
</feature>
<protein>
    <recommendedName>
        <fullName evidence="2">histidine kinase</fullName>
        <ecNumber evidence="2">2.7.13.3</ecNumber>
    </recommendedName>
</protein>
<evidence type="ECO:0000256" key="4">
    <source>
        <dbReference type="ARBA" id="ARBA00022679"/>
    </source>
</evidence>
<dbReference type="SUPFAM" id="SSF48452">
    <property type="entry name" value="TPR-like"/>
    <property type="match status" value="2"/>
</dbReference>
<proteinExistence type="predicted"/>
<dbReference type="PANTHER" id="PTHR41523:SF8">
    <property type="entry name" value="ETHYLENE RESPONSE SENSOR PROTEIN"/>
    <property type="match status" value="1"/>
</dbReference>
<dbReference type="Proteomes" id="UP001500469">
    <property type="component" value="Unassembled WGS sequence"/>
</dbReference>
<dbReference type="EMBL" id="BAAAFI010000004">
    <property type="protein sequence ID" value="GAA0878112.1"/>
    <property type="molecule type" value="Genomic_DNA"/>
</dbReference>
<feature type="coiled-coil region" evidence="8">
    <location>
        <begin position="333"/>
        <end position="364"/>
    </location>
</feature>
<dbReference type="Gene3D" id="1.25.40.10">
    <property type="entry name" value="Tetratricopeptide repeat domain"/>
    <property type="match status" value="2"/>
</dbReference>
<evidence type="ECO:0000256" key="9">
    <source>
        <dbReference type="SAM" id="Phobius"/>
    </source>
</evidence>
<reference evidence="11 12" key="1">
    <citation type="journal article" date="2019" name="Int. J. Syst. Evol. Microbiol.">
        <title>The Global Catalogue of Microorganisms (GCM) 10K type strain sequencing project: providing services to taxonomists for standard genome sequencing and annotation.</title>
        <authorList>
            <consortium name="The Broad Institute Genomics Platform"/>
            <consortium name="The Broad Institute Genome Sequencing Center for Infectious Disease"/>
            <person name="Wu L."/>
            <person name="Ma J."/>
        </authorList>
    </citation>
    <scope>NUCLEOTIDE SEQUENCE [LARGE SCALE GENOMIC DNA]</scope>
    <source>
        <strain evidence="11 12">JCM 16112</strain>
    </source>
</reference>
<dbReference type="InterPro" id="IPR011990">
    <property type="entry name" value="TPR-like_helical_dom_sf"/>
</dbReference>
<dbReference type="InterPro" id="IPR011495">
    <property type="entry name" value="Sig_transdc_His_kin_sub2_dim/P"/>
</dbReference>
<dbReference type="Gene3D" id="3.30.565.10">
    <property type="entry name" value="Histidine kinase-like ATPase, C-terminal domain"/>
    <property type="match status" value="1"/>
</dbReference>
<evidence type="ECO:0000313" key="12">
    <source>
        <dbReference type="Proteomes" id="UP001500469"/>
    </source>
</evidence>
<evidence type="ECO:0000256" key="1">
    <source>
        <dbReference type="ARBA" id="ARBA00000085"/>
    </source>
</evidence>
<evidence type="ECO:0000256" key="3">
    <source>
        <dbReference type="ARBA" id="ARBA00022553"/>
    </source>
</evidence>
<dbReference type="PROSITE" id="PS50109">
    <property type="entry name" value="HIS_KIN"/>
    <property type="match status" value="1"/>
</dbReference>
<dbReference type="InterPro" id="IPR019734">
    <property type="entry name" value="TPR_rpt"/>
</dbReference>
<gene>
    <name evidence="11" type="ORF">GCM10009119_10800</name>
</gene>
<dbReference type="Pfam" id="PF13424">
    <property type="entry name" value="TPR_12"/>
    <property type="match status" value="1"/>
</dbReference>
<dbReference type="SMART" id="SM00028">
    <property type="entry name" value="TPR"/>
    <property type="match status" value="4"/>
</dbReference>
<evidence type="ECO:0000256" key="7">
    <source>
        <dbReference type="ARBA" id="ARBA00022840"/>
    </source>
</evidence>
<feature type="domain" description="Histidine kinase" evidence="10">
    <location>
        <begin position="407"/>
        <end position="599"/>
    </location>
</feature>
<dbReference type="RefSeq" id="WP_343849279.1">
    <property type="nucleotide sequence ID" value="NZ_BAAAFI010000004.1"/>
</dbReference>
<dbReference type="Pfam" id="PF02518">
    <property type="entry name" value="HATPase_c"/>
    <property type="match status" value="1"/>
</dbReference>
<name>A0ABN1MY58_9BACT</name>
<organism evidence="11 12">
    <name type="scientific">Algoriphagus jejuensis</name>
    <dbReference type="NCBI Taxonomy" id="419934"/>
    <lineage>
        <taxon>Bacteria</taxon>
        <taxon>Pseudomonadati</taxon>
        <taxon>Bacteroidota</taxon>
        <taxon>Cytophagia</taxon>
        <taxon>Cytophagales</taxon>
        <taxon>Cyclobacteriaceae</taxon>
        <taxon>Algoriphagus</taxon>
    </lineage>
</organism>